<evidence type="ECO:0000256" key="5">
    <source>
        <dbReference type="ARBA" id="ARBA00022777"/>
    </source>
</evidence>
<evidence type="ECO:0000256" key="1">
    <source>
        <dbReference type="ARBA" id="ARBA00012513"/>
    </source>
</evidence>
<sequence length="515" mass="55631">MPGPAASRSHPPDHGGGAIESSSSSSSHSKVLFGKYEVGRLLGCGAFAKVYHARNLRSGSSVAIKCISKIRVVRTASSRTSSARSPSCAASATRTWSASWRSSPPAPRSTSSWSSSREGSSSPASPIRGGSRRTPPAASSSSSSPPSASATPAASTTGTSSPRTSSSTRPAASRSPTSGSPRSPSRCGRTGCSTPCAGPRPTSRPRSLSKKGYEGAKVDIWSCGVILFVLNAGYLPFNDPNLMAMYRKIYRGDYRIPKWTSPDLRRLISRLLDVNPDSRITVDGIIRDPWFKKGLEEEHLRAMMRFHEEVEDRISKAGLVEEEEEDADRDLNAFDIISFSTGFDLSGLFDRRAEKERFVSDGPAEAIIDKVEEVGRGEGLVVRRRRRRRKERGVAVERQDGSLVAWVEVYRLSPGLVVVEVERTRREEDGEGDDRWNSDFWREKLGPASEPSTPMSAVSMDFETIAAGSTSGPSTPASGCSRAETSEPPARASGCQQAETMYPVFQPEICVSVAD</sequence>
<evidence type="ECO:0000256" key="8">
    <source>
        <dbReference type="ARBA" id="ARBA00048679"/>
    </source>
</evidence>
<evidence type="ECO:0000256" key="9">
    <source>
        <dbReference type="PROSITE-ProRule" id="PRU10141"/>
    </source>
</evidence>
<reference evidence="13" key="1">
    <citation type="journal article" date="2023" name="GigaByte">
        <title>Genome assembly of the bearded iris, Iris pallida Lam.</title>
        <authorList>
            <person name="Bruccoleri R.E."/>
            <person name="Oakeley E.J."/>
            <person name="Faust A.M.E."/>
            <person name="Altorfer M."/>
            <person name="Dessus-Babus S."/>
            <person name="Burckhardt D."/>
            <person name="Oertli M."/>
            <person name="Naumann U."/>
            <person name="Petersen F."/>
            <person name="Wong J."/>
        </authorList>
    </citation>
    <scope>NUCLEOTIDE SEQUENCE</scope>
    <source>
        <strain evidence="13">GSM-AAB239-AS_SAM_17_03QT</strain>
    </source>
</reference>
<dbReference type="Proteomes" id="UP001140949">
    <property type="component" value="Unassembled WGS sequence"/>
</dbReference>
<feature type="region of interest" description="Disordered" evidence="10">
    <location>
        <begin position="1"/>
        <end position="26"/>
    </location>
</feature>
<dbReference type="InterPro" id="IPR000719">
    <property type="entry name" value="Prot_kinase_dom"/>
</dbReference>
<dbReference type="Pfam" id="PF03822">
    <property type="entry name" value="NAF"/>
    <property type="match status" value="1"/>
</dbReference>
<evidence type="ECO:0000256" key="2">
    <source>
        <dbReference type="ARBA" id="ARBA00022527"/>
    </source>
</evidence>
<dbReference type="SUPFAM" id="SSF56112">
    <property type="entry name" value="Protein kinase-like (PK-like)"/>
    <property type="match status" value="2"/>
</dbReference>
<dbReference type="PANTHER" id="PTHR43895:SF151">
    <property type="entry name" value="CBL-INTERACTING SERINE_THREONINE-PROTEIN KINASE 11"/>
    <property type="match status" value="1"/>
</dbReference>
<feature type="region of interest" description="Disordered" evidence="10">
    <location>
        <begin position="75"/>
        <end position="211"/>
    </location>
</feature>
<keyword evidence="4 9" id="KW-0547">Nucleotide-binding</keyword>
<dbReference type="GO" id="GO:0005524">
    <property type="term" value="F:ATP binding"/>
    <property type="evidence" value="ECO:0007669"/>
    <property type="project" value="UniProtKB-UniRule"/>
</dbReference>
<feature type="binding site" evidence="9">
    <location>
        <position position="65"/>
    </location>
    <ligand>
        <name>ATP</name>
        <dbReference type="ChEBI" id="CHEBI:30616"/>
    </ligand>
</feature>
<dbReference type="InterPro" id="IPR017441">
    <property type="entry name" value="Protein_kinase_ATP_BS"/>
</dbReference>
<evidence type="ECO:0000256" key="3">
    <source>
        <dbReference type="ARBA" id="ARBA00022679"/>
    </source>
</evidence>
<dbReference type="InterPro" id="IPR011009">
    <property type="entry name" value="Kinase-like_dom_sf"/>
</dbReference>
<keyword evidence="2" id="KW-0723">Serine/threonine-protein kinase</keyword>
<dbReference type="AlphaFoldDB" id="A0AAX6GIG2"/>
<dbReference type="PROSITE" id="PS50816">
    <property type="entry name" value="NAF"/>
    <property type="match status" value="1"/>
</dbReference>
<keyword evidence="6 9" id="KW-0067">ATP-binding</keyword>
<dbReference type="GO" id="GO:0004674">
    <property type="term" value="F:protein serine/threonine kinase activity"/>
    <property type="evidence" value="ECO:0007669"/>
    <property type="project" value="UniProtKB-KW"/>
</dbReference>
<feature type="compositionally biased region" description="Low complexity" evidence="10">
    <location>
        <begin position="466"/>
        <end position="479"/>
    </location>
</feature>
<feature type="compositionally biased region" description="Low complexity" evidence="10">
    <location>
        <begin position="75"/>
        <end position="190"/>
    </location>
</feature>
<name>A0AAX6GIG2_IRIPA</name>
<evidence type="ECO:0000256" key="7">
    <source>
        <dbReference type="ARBA" id="ARBA00047899"/>
    </source>
</evidence>
<evidence type="ECO:0000313" key="14">
    <source>
        <dbReference type="Proteomes" id="UP001140949"/>
    </source>
</evidence>
<evidence type="ECO:0000256" key="6">
    <source>
        <dbReference type="ARBA" id="ARBA00022840"/>
    </source>
</evidence>
<feature type="region of interest" description="Disordered" evidence="10">
    <location>
        <begin position="466"/>
        <end position="494"/>
    </location>
</feature>
<dbReference type="PANTHER" id="PTHR43895">
    <property type="entry name" value="CALCIUM/CALMODULIN-DEPENDENT PROTEIN KINASE KINASE-RELATED"/>
    <property type="match status" value="1"/>
</dbReference>
<dbReference type="InterPro" id="IPR018451">
    <property type="entry name" value="NAF/FISL_domain"/>
</dbReference>
<evidence type="ECO:0000259" key="12">
    <source>
        <dbReference type="PROSITE" id="PS50816"/>
    </source>
</evidence>
<evidence type="ECO:0000256" key="4">
    <source>
        <dbReference type="ARBA" id="ARBA00022741"/>
    </source>
</evidence>
<evidence type="ECO:0000256" key="10">
    <source>
        <dbReference type="SAM" id="MobiDB-lite"/>
    </source>
</evidence>
<evidence type="ECO:0000313" key="13">
    <source>
        <dbReference type="EMBL" id="KAJ6828067.1"/>
    </source>
</evidence>
<feature type="domain" description="Protein kinase" evidence="11">
    <location>
        <begin position="1"/>
        <end position="291"/>
    </location>
</feature>
<proteinExistence type="predicted"/>
<dbReference type="Gene3D" id="3.30.200.20">
    <property type="entry name" value="Phosphorylase Kinase, domain 1"/>
    <property type="match status" value="1"/>
</dbReference>
<dbReference type="Gene3D" id="1.10.510.10">
    <property type="entry name" value="Transferase(Phosphotransferase) domain 1"/>
    <property type="match status" value="1"/>
</dbReference>
<dbReference type="SMART" id="SM00220">
    <property type="entry name" value="S_TKc"/>
    <property type="match status" value="1"/>
</dbReference>
<dbReference type="PROSITE" id="PS00107">
    <property type="entry name" value="PROTEIN_KINASE_ATP"/>
    <property type="match status" value="1"/>
</dbReference>
<organism evidence="13 14">
    <name type="scientific">Iris pallida</name>
    <name type="common">Sweet iris</name>
    <dbReference type="NCBI Taxonomy" id="29817"/>
    <lineage>
        <taxon>Eukaryota</taxon>
        <taxon>Viridiplantae</taxon>
        <taxon>Streptophyta</taxon>
        <taxon>Embryophyta</taxon>
        <taxon>Tracheophyta</taxon>
        <taxon>Spermatophyta</taxon>
        <taxon>Magnoliopsida</taxon>
        <taxon>Liliopsida</taxon>
        <taxon>Asparagales</taxon>
        <taxon>Iridaceae</taxon>
        <taxon>Iridoideae</taxon>
        <taxon>Irideae</taxon>
        <taxon>Iris</taxon>
    </lineage>
</organism>
<accession>A0AAX6GIG2</accession>
<dbReference type="PROSITE" id="PS50011">
    <property type="entry name" value="PROTEIN_KINASE_DOM"/>
    <property type="match status" value="1"/>
</dbReference>
<keyword evidence="3" id="KW-0808">Transferase</keyword>
<keyword evidence="14" id="KW-1185">Reference proteome</keyword>
<dbReference type="Gene3D" id="3.30.310.80">
    <property type="entry name" value="Kinase associated domain 1, KA1"/>
    <property type="match status" value="1"/>
</dbReference>
<comment type="caution">
    <text evidence="13">The sequence shown here is derived from an EMBL/GenBank/DDBJ whole genome shotgun (WGS) entry which is preliminary data.</text>
</comment>
<protein>
    <recommendedName>
        <fullName evidence="1">non-specific serine/threonine protein kinase</fullName>
        <ecNumber evidence="1">2.7.11.1</ecNumber>
    </recommendedName>
</protein>
<dbReference type="EC" id="2.7.11.1" evidence="1"/>
<dbReference type="GO" id="GO:0007165">
    <property type="term" value="P:signal transduction"/>
    <property type="evidence" value="ECO:0007669"/>
    <property type="project" value="InterPro"/>
</dbReference>
<evidence type="ECO:0000259" key="11">
    <source>
        <dbReference type="PROSITE" id="PS50011"/>
    </source>
</evidence>
<comment type="catalytic activity">
    <reaction evidence="8">
        <text>L-seryl-[protein] + ATP = O-phospho-L-seryl-[protein] + ADP + H(+)</text>
        <dbReference type="Rhea" id="RHEA:17989"/>
        <dbReference type="Rhea" id="RHEA-COMP:9863"/>
        <dbReference type="Rhea" id="RHEA-COMP:11604"/>
        <dbReference type="ChEBI" id="CHEBI:15378"/>
        <dbReference type="ChEBI" id="CHEBI:29999"/>
        <dbReference type="ChEBI" id="CHEBI:30616"/>
        <dbReference type="ChEBI" id="CHEBI:83421"/>
        <dbReference type="ChEBI" id="CHEBI:456216"/>
        <dbReference type="EC" id="2.7.11.1"/>
    </reaction>
</comment>
<dbReference type="Pfam" id="PF00069">
    <property type="entry name" value="Pkinase"/>
    <property type="match status" value="1"/>
</dbReference>
<keyword evidence="5 13" id="KW-0418">Kinase</keyword>
<feature type="domain" description="NAF" evidence="12">
    <location>
        <begin position="326"/>
        <end position="350"/>
    </location>
</feature>
<gene>
    <name evidence="13" type="ORF">M6B38_364855</name>
</gene>
<comment type="catalytic activity">
    <reaction evidence="7">
        <text>L-threonyl-[protein] + ATP = O-phospho-L-threonyl-[protein] + ADP + H(+)</text>
        <dbReference type="Rhea" id="RHEA:46608"/>
        <dbReference type="Rhea" id="RHEA-COMP:11060"/>
        <dbReference type="Rhea" id="RHEA-COMP:11605"/>
        <dbReference type="ChEBI" id="CHEBI:15378"/>
        <dbReference type="ChEBI" id="CHEBI:30013"/>
        <dbReference type="ChEBI" id="CHEBI:30616"/>
        <dbReference type="ChEBI" id="CHEBI:61977"/>
        <dbReference type="ChEBI" id="CHEBI:456216"/>
        <dbReference type="EC" id="2.7.11.1"/>
    </reaction>
</comment>
<reference evidence="13" key="2">
    <citation type="submission" date="2023-04" db="EMBL/GenBank/DDBJ databases">
        <authorList>
            <person name="Bruccoleri R.E."/>
            <person name="Oakeley E.J."/>
            <person name="Faust A.-M."/>
            <person name="Dessus-Babus S."/>
            <person name="Altorfer M."/>
            <person name="Burckhardt D."/>
            <person name="Oertli M."/>
            <person name="Naumann U."/>
            <person name="Petersen F."/>
            <person name="Wong J."/>
        </authorList>
    </citation>
    <scope>NUCLEOTIDE SEQUENCE</scope>
    <source>
        <strain evidence="13">GSM-AAB239-AS_SAM_17_03QT</strain>
        <tissue evidence="13">Leaf</tissue>
    </source>
</reference>
<dbReference type="InterPro" id="IPR004041">
    <property type="entry name" value="NAF_dom"/>
</dbReference>
<dbReference type="EMBL" id="JANAVB010019798">
    <property type="protein sequence ID" value="KAJ6828067.1"/>
    <property type="molecule type" value="Genomic_DNA"/>
</dbReference>
<dbReference type="CDD" id="cd12195">
    <property type="entry name" value="CIPK_C"/>
    <property type="match status" value="1"/>
</dbReference>